<dbReference type="InterPro" id="IPR024706">
    <property type="entry name" value="Peroxiredoxin_AhpC-typ"/>
</dbReference>
<evidence type="ECO:0000259" key="6">
    <source>
        <dbReference type="PROSITE" id="PS51352"/>
    </source>
</evidence>
<feature type="domain" description="Thioredoxin" evidence="6">
    <location>
        <begin position="3"/>
        <end position="168"/>
    </location>
</feature>
<dbReference type="InterPro" id="IPR045020">
    <property type="entry name" value="PRX_1cys"/>
</dbReference>
<dbReference type="InterPro" id="IPR000866">
    <property type="entry name" value="AhpC/TSA"/>
</dbReference>
<dbReference type="PANTHER" id="PTHR43503">
    <property type="entry name" value="MCG48959-RELATED"/>
    <property type="match status" value="1"/>
</dbReference>
<dbReference type="Gene3D" id="3.40.30.10">
    <property type="entry name" value="Glutaredoxin"/>
    <property type="match status" value="1"/>
</dbReference>
<dbReference type="PIRSF" id="PIRSF000239">
    <property type="entry name" value="AHPC"/>
    <property type="match status" value="1"/>
</dbReference>
<name>A0A382BQG9_9ZZZZ</name>
<protein>
    <recommendedName>
        <fullName evidence="6">Thioredoxin domain-containing protein</fullName>
    </recommendedName>
</protein>
<keyword evidence="4" id="KW-0676">Redox-active center</keyword>
<evidence type="ECO:0000256" key="2">
    <source>
        <dbReference type="ARBA" id="ARBA00022862"/>
    </source>
</evidence>
<dbReference type="SUPFAM" id="SSF52833">
    <property type="entry name" value="Thioredoxin-like"/>
    <property type="match status" value="1"/>
</dbReference>
<dbReference type="InterPro" id="IPR013766">
    <property type="entry name" value="Thioredoxin_domain"/>
</dbReference>
<accession>A0A382BQG9</accession>
<dbReference type="EMBL" id="UINC01030914">
    <property type="protein sequence ID" value="SVB16088.1"/>
    <property type="molecule type" value="Genomic_DNA"/>
</dbReference>
<dbReference type="FunFam" id="3.30.1020.10:FF:000001">
    <property type="entry name" value="1-Cys peroxiredoxin"/>
    <property type="match status" value="1"/>
</dbReference>
<proteinExistence type="inferred from homology"/>
<dbReference type="GO" id="GO:0005829">
    <property type="term" value="C:cytosol"/>
    <property type="evidence" value="ECO:0007669"/>
    <property type="project" value="TreeGrafter"/>
</dbReference>
<dbReference type="FunFam" id="3.40.30.10:FF:000011">
    <property type="entry name" value="Peroxiredoxin PRX1"/>
    <property type="match status" value="1"/>
</dbReference>
<keyword evidence="3" id="KW-0560">Oxidoreductase</keyword>
<dbReference type="GO" id="GO:0045454">
    <property type="term" value="P:cell redox homeostasis"/>
    <property type="evidence" value="ECO:0007669"/>
    <property type="project" value="TreeGrafter"/>
</dbReference>
<evidence type="ECO:0000256" key="4">
    <source>
        <dbReference type="ARBA" id="ARBA00023284"/>
    </source>
</evidence>
<dbReference type="PROSITE" id="PS51352">
    <property type="entry name" value="THIOREDOXIN_2"/>
    <property type="match status" value="1"/>
</dbReference>
<gene>
    <name evidence="7" type="ORF">METZ01_LOCUS168942</name>
</gene>
<evidence type="ECO:0000256" key="1">
    <source>
        <dbReference type="ARBA" id="ARBA00022559"/>
    </source>
</evidence>
<evidence type="ECO:0000313" key="7">
    <source>
        <dbReference type="EMBL" id="SVB16088.1"/>
    </source>
</evidence>
<dbReference type="CDD" id="cd03016">
    <property type="entry name" value="PRX_1cys"/>
    <property type="match status" value="1"/>
</dbReference>
<keyword evidence="1" id="KW-0575">Peroxidase</keyword>
<keyword evidence="2" id="KW-0049">Antioxidant</keyword>
<dbReference type="PANTHER" id="PTHR43503:SF4">
    <property type="entry name" value="PEROXIREDOXIN-6"/>
    <property type="match status" value="1"/>
</dbReference>
<dbReference type="InterPro" id="IPR019479">
    <property type="entry name" value="Peroxiredoxin_C"/>
</dbReference>
<evidence type="ECO:0000256" key="3">
    <source>
        <dbReference type="ARBA" id="ARBA00023002"/>
    </source>
</evidence>
<organism evidence="7">
    <name type="scientific">marine metagenome</name>
    <dbReference type="NCBI Taxonomy" id="408172"/>
    <lineage>
        <taxon>unclassified sequences</taxon>
        <taxon>metagenomes</taxon>
        <taxon>ecological metagenomes</taxon>
    </lineage>
</organism>
<dbReference type="GO" id="GO:0051920">
    <property type="term" value="F:peroxiredoxin activity"/>
    <property type="evidence" value="ECO:0007669"/>
    <property type="project" value="InterPro"/>
</dbReference>
<dbReference type="AlphaFoldDB" id="A0A382BQG9"/>
<dbReference type="Pfam" id="PF10417">
    <property type="entry name" value="1-cysPrx_C"/>
    <property type="match status" value="1"/>
</dbReference>
<reference evidence="7" key="1">
    <citation type="submission" date="2018-05" db="EMBL/GenBank/DDBJ databases">
        <authorList>
            <person name="Lanie J.A."/>
            <person name="Ng W.-L."/>
            <person name="Kazmierczak K.M."/>
            <person name="Andrzejewski T.M."/>
            <person name="Davidsen T.M."/>
            <person name="Wayne K.J."/>
            <person name="Tettelin H."/>
            <person name="Glass J.I."/>
            <person name="Rusch D."/>
            <person name="Podicherti R."/>
            <person name="Tsui H.-C.T."/>
            <person name="Winkler M.E."/>
        </authorList>
    </citation>
    <scope>NUCLEOTIDE SEQUENCE</scope>
</reference>
<dbReference type="InterPro" id="IPR036249">
    <property type="entry name" value="Thioredoxin-like_sf"/>
</dbReference>
<dbReference type="Pfam" id="PF00578">
    <property type="entry name" value="AhpC-TSA"/>
    <property type="match status" value="1"/>
</dbReference>
<sequence>MSLRINDIAPDFTTNTTQGEISFHDWIGNGWAVLFSHPKDFTPVCTTELGALAKLEPEFSKRNVKVIGLSVDSVNDHNAWLDDIEEVTTTRPTYPIIADSELKVAKLYGMLQTTVEGSSDGRTAVDNQTVRTVFVVGPDKKIKLFLTYPMATGRNFDELLRVIDSLQLTAKHKVATPANWNRGDEVIIVPSVKDEEAKELFPDGWTTIKPYLRKVPDPLTKE</sequence>
<evidence type="ECO:0000256" key="5">
    <source>
        <dbReference type="ARBA" id="ARBA00025719"/>
    </source>
</evidence>
<comment type="similarity">
    <text evidence="5">Belongs to the peroxiredoxin family. Prx6 subfamily.</text>
</comment>
<dbReference type="Gene3D" id="3.30.1020.10">
    <property type="entry name" value="Antioxidant, Horf6, Chain A, domain2"/>
    <property type="match status" value="1"/>
</dbReference>